<dbReference type="DNASU" id="3725219"/>
<accession>Q3A1K2</accession>
<dbReference type="Proteomes" id="UP000002534">
    <property type="component" value="Chromosome"/>
</dbReference>
<dbReference type="InterPro" id="IPR007160">
    <property type="entry name" value="DUF362"/>
</dbReference>
<dbReference type="OrthoDB" id="9785671at2"/>
<dbReference type="RefSeq" id="WP_011342291.1">
    <property type="nucleotide sequence ID" value="NC_007498.2"/>
</dbReference>
<organism evidence="2 3">
    <name type="scientific">Syntrophotalea carbinolica (strain DSM 2380 / NBRC 103641 / GraBd1)</name>
    <name type="common">Pelobacter carbinolicus</name>
    <dbReference type="NCBI Taxonomy" id="338963"/>
    <lineage>
        <taxon>Bacteria</taxon>
        <taxon>Pseudomonadati</taxon>
        <taxon>Thermodesulfobacteriota</taxon>
        <taxon>Desulfuromonadia</taxon>
        <taxon>Desulfuromonadales</taxon>
        <taxon>Syntrophotaleaceae</taxon>
        <taxon>Syntrophotalea</taxon>
    </lineage>
</organism>
<dbReference type="KEGG" id="pca:Pcar_2517"/>
<evidence type="ECO:0000313" key="2">
    <source>
        <dbReference type="EMBL" id="ABA89755.1"/>
    </source>
</evidence>
<dbReference type="STRING" id="338963.Pcar_2517"/>
<dbReference type="EMBL" id="CP000142">
    <property type="protein sequence ID" value="ABA89755.1"/>
    <property type="molecule type" value="Genomic_DNA"/>
</dbReference>
<feature type="domain" description="DUF362" evidence="1">
    <location>
        <begin position="36"/>
        <end position="238"/>
    </location>
</feature>
<dbReference type="Pfam" id="PF04015">
    <property type="entry name" value="DUF362"/>
    <property type="match status" value="1"/>
</dbReference>
<evidence type="ECO:0000259" key="1">
    <source>
        <dbReference type="Pfam" id="PF04015"/>
    </source>
</evidence>
<dbReference type="eggNOG" id="COG2006">
    <property type="taxonomic scope" value="Bacteria"/>
</dbReference>
<dbReference type="SMR" id="Q3A1K2"/>
<keyword evidence="3" id="KW-1185">Reference proteome</keyword>
<reference evidence="3" key="1">
    <citation type="submission" date="2005-10" db="EMBL/GenBank/DDBJ databases">
        <title>Complete sequence of Pelobacter carbinolicus DSM 2380.</title>
        <authorList>
            <person name="Copeland A."/>
            <person name="Lucas S."/>
            <person name="Lapidus A."/>
            <person name="Barry K."/>
            <person name="Detter J.C."/>
            <person name="Glavina T."/>
            <person name="Hammon N."/>
            <person name="Israni S."/>
            <person name="Pitluck S."/>
            <person name="Chertkov O."/>
            <person name="Schmutz J."/>
            <person name="Larimer F."/>
            <person name="Land M."/>
            <person name="Kyrpides N."/>
            <person name="Ivanova N."/>
            <person name="Richardson P."/>
        </authorList>
    </citation>
    <scope>NUCLEOTIDE SEQUENCE [LARGE SCALE GENOMIC DNA]</scope>
    <source>
        <strain evidence="3">DSM 2380 / NBRC 103641 / GraBd1</strain>
    </source>
</reference>
<dbReference type="HOGENOM" id="CLU_1105734_0_0_7"/>
<dbReference type="AlphaFoldDB" id="Q3A1K2"/>
<sequence length="263" mass="28680">MQKPCIATPFSSYQETVPSLLQAVGAPGLLSRQSCILIKPNLVNASPPPVTLPVAACEALVAACRRWSKARIVIAEGSGDRDLSTGEIFQRLGYERLARRYDVDLVDLNNAELVELQNPLCEVFPTFMMPRMVMDSFVISAAVLKAHSLAEVTLSMKNMIGVAPPAYYQQGGHWKKSAFHAQMHRSIFELNRYRKPDLAFIDASVGLAEYHLGGPTCEPPVDKLLAGFDPVAVDAAGSELLGIPWQQVEHIRLADGLLGRAGK</sequence>
<protein>
    <recommendedName>
        <fullName evidence="1">DUF362 domain-containing protein</fullName>
    </recommendedName>
</protein>
<gene>
    <name evidence="2" type="ordered locus">Pcar_2517</name>
</gene>
<reference evidence="2 3" key="2">
    <citation type="journal article" date="2012" name="BMC Genomics">
        <title>The genome of Pelobacter carbinolicus reveals surprising metabolic capabilities and physiological features.</title>
        <authorList>
            <person name="Aklujkar M."/>
            <person name="Haveman S.A."/>
            <person name="Didonato R.Jr."/>
            <person name="Chertkov O."/>
            <person name="Han C.S."/>
            <person name="Land M.L."/>
            <person name="Brown P."/>
            <person name="Lovley D.R."/>
        </authorList>
    </citation>
    <scope>NUCLEOTIDE SEQUENCE [LARGE SCALE GENOMIC DNA]</scope>
    <source>
        <strain evidence="3">DSM 2380 / NBRC 103641 / GraBd1</strain>
    </source>
</reference>
<evidence type="ECO:0000313" key="3">
    <source>
        <dbReference type="Proteomes" id="UP000002534"/>
    </source>
</evidence>
<name>Q3A1K2_SYNC1</name>
<proteinExistence type="predicted"/>